<dbReference type="InterPro" id="IPR051661">
    <property type="entry name" value="Actin_filament_regulator"/>
</dbReference>
<dbReference type="InterPro" id="IPR016024">
    <property type="entry name" value="ARM-type_fold"/>
</dbReference>
<dbReference type="Pfam" id="PF06367">
    <property type="entry name" value="Drf_FH3"/>
    <property type="match status" value="1"/>
</dbReference>
<name>A0A9N9J6Q8_9GLOM</name>
<evidence type="ECO:0000259" key="2">
    <source>
        <dbReference type="PROSITE" id="PS51232"/>
    </source>
</evidence>
<dbReference type="OrthoDB" id="1668162at2759"/>
<dbReference type="Proteomes" id="UP000789342">
    <property type="component" value="Unassembled WGS sequence"/>
</dbReference>
<protein>
    <submittedName>
        <fullName evidence="3">3877_t:CDS:1</fullName>
    </submittedName>
</protein>
<dbReference type="PANTHER" id="PTHR47102:SF2">
    <property type="entry name" value="PROTEIN BNI1"/>
    <property type="match status" value="1"/>
</dbReference>
<dbReference type="Pfam" id="PF06371">
    <property type="entry name" value="Drf_GBD"/>
    <property type="match status" value="1"/>
</dbReference>
<dbReference type="GO" id="GO:0043332">
    <property type="term" value="C:mating projection tip"/>
    <property type="evidence" value="ECO:0007669"/>
    <property type="project" value="TreeGrafter"/>
</dbReference>
<feature type="domain" description="GBD/FH3" evidence="2">
    <location>
        <begin position="14"/>
        <end position="280"/>
    </location>
</feature>
<dbReference type="Gene3D" id="1.25.10.10">
    <property type="entry name" value="Leucine-rich Repeat Variant"/>
    <property type="match status" value="1"/>
</dbReference>
<dbReference type="GO" id="GO:1903475">
    <property type="term" value="P:mitotic actomyosin contractile ring assembly"/>
    <property type="evidence" value="ECO:0007669"/>
    <property type="project" value="TreeGrafter"/>
</dbReference>
<keyword evidence="4" id="KW-1185">Reference proteome</keyword>
<organism evidence="3 4">
    <name type="scientific">Acaulospora morrowiae</name>
    <dbReference type="NCBI Taxonomy" id="94023"/>
    <lineage>
        <taxon>Eukaryota</taxon>
        <taxon>Fungi</taxon>
        <taxon>Fungi incertae sedis</taxon>
        <taxon>Mucoromycota</taxon>
        <taxon>Glomeromycotina</taxon>
        <taxon>Glomeromycetes</taxon>
        <taxon>Diversisporales</taxon>
        <taxon>Acaulosporaceae</taxon>
        <taxon>Acaulospora</taxon>
    </lineage>
</organism>
<reference evidence="3" key="1">
    <citation type="submission" date="2021-06" db="EMBL/GenBank/DDBJ databases">
        <authorList>
            <person name="Kallberg Y."/>
            <person name="Tangrot J."/>
            <person name="Rosling A."/>
        </authorList>
    </citation>
    <scope>NUCLEOTIDE SEQUENCE</scope>
    <source>
        <strain evidence="3">CL551</strain>
    </source>
</reference>
<dbReference type="GO" id="GO:0032153">
    <property type="term" value="C:cell division site"/>
    <property type="evidence" value="ECO:0007669"/>
    <property type="project" value="TreeGrafter"/>
</dbReference>
<evidence type="ECO:0000313" key="3">
    <source>
        <dbReference type="EMBL" id="CAG8765575.1"/>
    </source>
</evidence>
<dbReference type="InterPro" id="IPR014768">
    <property type="entry name" value="GBD/FH3_dom"/>
</dbReference>
<dbReference type="GO" id="GO:0015629">
    <property type="term" value="C:actin cytoskeleton"/>
    <property type="evidence" value="ECO:0007669"/>
    <property type="project" value="UniProtKB-ARBA"/>
</dbReference>
<dbReference type="GO" id="GO:0031267">
    <property type="term" value="F:small GTPase binding"/>
    <property type="evidence" value="ECO:0007669"/>
    <property type="project" value="InterPro"/>
</dbReference>
<dbReference type="SUPFAM" id="SSF48371">
    <property type="entry name" value="ARM repeat"/>
    <property type="match status" value="1"/>
</dbReference>
<dbReference type="GO" id="GO:0003779">
    <property type="term" value="F:actin binding"/>
    <property type="evidence" value="ECO:0007669"/>
    <property type="project" value="InterPro"/>
</dbReference>
<dbReference type="PANTHER" id="PTHR47102">
    <property type="entry name" value="PROTEIN BNI1"/>
    <property type="match status" value="1"/>
</dbReference>
<evidence type="ECO:0000313" key="4">
    <source>
        <dbReference type="Proteomes" id="UP000789342"/>
    </source>
</evidence>
<proteinExistence type="inferred from homology"/>
<comment type="caution">
    <text evidence="3">The sequence shown here is derived from an EMBL/GenBank/DDBJ whole genome shotgun (WGS) entry which is preliminary data.</text>
</comment>
<dbReference type="PROSITE" id="PS51232">
    <property type="entry name" value="GBD_FH3"/>
    <property type="match status" value="1"/>
</dbReference>
<evidence type="ECO:0000256" key="1">
    <source>
        <dbReference type="ARBA" id="ARBA00037935"/>
    </source>
</evidence>
<dbReference type="EMBL" id="CAJVPV010043373">
    <property type="protein sequence ID" value="CAG8765575.1"/>
    <property type="molecule type" value="Genomic_DNA"/>
</dbReference>
<dbReference type="GO" id="GO:0051017">
    <property type="term" value="P:actin filament bundle assembly"/>
    <property type="evidence" value="ECO:0007669"/>
    <property type="project" value="TreeGrafter"/>
</dbReference>
<dbReference type="GO" id="GO:0051016">
    <property type="term" value="P:barbed-end actin filament capping"/>
    <property type="evidence" value="ECO:0007669"/>
    <property type="project" value="TreeGrafter"/>
</dbReference>
<dbReference type="InterPro" id="IPR010473">
    <property type="entry name" value="GTPase-bd"/>
</dbReference>
<feature type="non-terminal residue" evidence="3">
    <location>
        <position position="280"/>
    </location>
</feature>
<accession>A0A9N9J6Q8</accession>
<dbReference type="InterPro" id="IPR010472">
    <property type="entry name" value="FH3_dom"/>
</dbReference>
<feature type="non-terminal residue" evidence="3">
    <location>
        <position position="1"/>
    </location>
</feature>
<sequence>SSIASLIENDVEQKSIEQPLISALLNSEPVSIPSLDERLNSPSAGGFFSSWIPVFGFSTNSVKSQDTPEFYVEKLTQRNIAAKSLAERLQSLRVTLSTAKLSWIKNFIDCKGLAALEFVLERYTIGIKKNMSRNTDHDGRIQSECVRCLRVLLNTELGYNQVSKSSSLINCIVFCMHTPNNKLRSQVADVLAALCVLSLEGHKLVLDAFSDFRQVHEEKFRFQYLMNTLKIGETEDSVSMEYKSACLSLVNAIVTSPEDVEERMMLRKEFERRGLTDLFL</sequence>
<comment type="similarity">
    <text evidence="1">Belongs to the formin homology family. BNI1 subfamily.</text>
</comment>
<dbReference type="AlphaFoldDB" id="A0A9N9J6Q8"/>
<dbReference type="GO" id="GO:0005938">
    <property type="term" value="C:cell cortex"/>
    <property type="evidence" value="ECO:0007669"/>
    <property type="project" value="UniProtKB-ARBA"/>
</dbReference>
<gene>
    <name evidence="3" type="ORF">AMORRO_LOCUS16241</name>
</gene>
<dbReference type="SMART" id="SM01140">
    <property type="entry name" value="Drf_GBD"/>
    <property type="match status" value="1"/>
</dbReference>
<dbReference type="InterPro" id="IPR011989">
    <property type="entry name" value="ARM-like"/>
</dbReference>